<keyword evidence="2" id="KW-0808">Transferase</keyword>
<dbReference type="AlphaFoldDB" id="A0A498JWY8"/>
<dbReference type="PANTHER" id="PTHR31623">
    <property type="entry name" value="F21J9.9"/>
    <property type="match status" value="1"/>
</dbReference>
<keyword evidence="5" id="KW-1185">Reference proteome</keyword>
<proteinExistence type="inferred from homology"/>
<dbReference type="EMBL" id="RDQH01000331">
    <property type="protein sequence ID" value="RXH98473.1"/>
    <property type="molecule type" value="Genomic_DNA"/>
</dbReference>
<dbReference type="PANTHER" id="PTHR31623:SF122">
    <property type="entry name" value="HXXXD-TYPE ACYL-TRANSFERASE FAMILY PROTEIN"/>
    <property type="match status" value="1"/>
</dbReference>
<name>A0A498JWY8_MALDO</name>
<evidence type="ECO:0000256" key="2">
    <source>
        <dbReference type="ARBA" id="ARBA00022679"/>
    </source>
</evidence>
<sequence>MEFEMIKRETLKPSSPTPQYLRNFKLSLLNQLSPAAYESLVLFYPRNDSTTPQISLRILKKSLSETLVRFYPLAGRMKDNISVDCNDYGVDYVEAKVNGLLSTFLSQPDAGTLRQLLPVGTESPEAGKGALLLVQANVFGCGGLAIGICMSHKLADAASLSTFIMSWSATALGFSQALLPDFTASFRFPPIDYSSSFHQSSPVDAKRENCVTKRFVFNASKISALRTKAASTIVDQPTQAEAVTALIWRCAVAASRSSNSLQPPPKLSVLSQSVDIRKSVVPPLSDDSIGNLMGYFAAQTDENELELQGLVAQLRRGIKELSNNYAKRPGKDQAIRESVKEVHNNFVKRDDTTSFYVGTDLGNYKLLYEVNFGWGKPIWLSNVPAASSTNVAYLVSTRKDDGIEAWVTLSEEDMAAFERNQELLAFALLNPSPGELYKVVPFEQHGHESYEFSLGFQLNVYDCGGFAIGLYAVLTSWRMGYPMLMFTKTWAAICRGEKYEAQIDSPDFVSATLPTRQRCQSL</sequence>
<dbReference type="Proteomes" id="UP000290289">
    <property type="component" value="Chromosome 5"/>
</dbReference>
<protein>
    <submittedName>
        <fullName evidence="4">Uncharacterized protein</fullName>
    </submittedName>
</protein>
<keyword evidence="3" id="KW-0012">Acyltransferase</keyword>
<organism evidence="4 5">
    <name type="scientific">Malus domestica</name>
    <name type="common">Apple</name>
    <name type="synonym">Pyrus malus</name>
    <dbReference type="NCBI Taxonomy" id="3750"/>
    <lineage>
        <taxon>Eukaryota</taxon>
        <taxon>Viridiplantae</taxon>
        <taxon>Streptophyta</taxon>
        <taxon>Embryophyta</taxon>
        <taxon>Tracheophyta</taxon>
        <taxon>Spermatophyta</taxon>
        <taxon>Magnoliopsida</taxon>
        <taxon>eudicotyledons</taxon>
        <taxon>Gunneridae</taxon>
        <taxon>Pentapetalae</taxon>
        <taxon>rosids</taxon>
        <taxon>fabids</taxon>
        <taxon>Rosales</taxon>
        <taxon>Rosaceae</taxon>
        <taxon>Amygdaloideae</taxon>
        <taxon>Maleae</taxon>
        <taxon>Malus</taxon>
    </lineage>
</organism>
<comment type="similarity">
    <text evidence="1">Belongs to the plant acyltransferase family.</text>
</comment>
<dbReference type="Gene3D" id="3.30.559.10">
    <property type="entry name" value="Chloramphenicol acetyltransferase-like domain"/>
    <property type="match status" value="2"/>
</dbReference>
<evidence type="ECO:0000313" key="5">
    <source>
        <dbReference type="Proteomes" id="UP000290289"/>
    </source>
</evidence>
<evidence type="ECO:0000256" key="3">
    <source>
        <dbReference type="ARBA" id="ARBA00023315"/>
    </source>
</evidence>
<dbReference type="InterPro" id="IPR023213">
    <property type="entry name" value="CAT-like_dom_sf"/>
</dbReference>
<gene>
    <name evidence="4" type="ORF">DVH24_010798</name>
</gene>
<dbReference type="GO" id="GO:0016746">
    <property type="term" value="F:acyltransferase activity"/>
    <property type="evidence" value="ECO:0007669"/>
    <property type="project" value="UniProtKB-KW"/>
</dbReference>
<dbReference type="Pfam" id="PF02458">
    <property type="entry name" value="Transferase"/>
    <property type="match status" value="1"/>
</dbReference>
<evidence type="ECO:0000313" key="4">
    <source>
        <dbReference type="EMBL" id="RXH98473.1"/>
    </source>
</evidence>
<accession>A0A498JWY8</accession>
<reference evidence="4 5" key="1">
    <citation type="submission" date="2018-10" db="EMBL/GenBank/DDBJ databases">
        <title>A high-quality apple genome assembly.</title>
        <authorList>
            <person name="Hu J."/>
        </authorList>
    </citation>
    <scope>NUCLEOTIDE SEQUENCE [LARGE SCALE GENOMIC DNA]</scope>
    <source>
        <strain evidence="5">cv. HFTH1</strain>
        <tissue evidence="4">Young leaf</tissue>
    </source>
</reference>
<comment type="caution">
    <text evidence="4">The sequence shown here is derived from an EMBL/GenBank/DDBJ whole genome shotgun (WGS) entry which is preliminary data.</text>
</comment>
<evidence type="ECO:0000256" key="1">
    <source>
        <dbReference type="ARBA" id="ARBA00009861"/>
    </source>
</evidence>